<evidence type="ECO:0000313" key="2">
    <source>
        <dbReference type="EMBL" id="KAG5564519.1"/>
    </source>
</evidence>
<gene>
    <name evidence="2" type="ORF">RHGRI_000638</name>
</gene>
<dbReference type="PROSITE" id="PS50842">
    <property type="entry name" value="EXPANSIN_EG45"/>
    <property type="match status" value="1"/>
</dbReference>
<evidence type="ECO:0000259" key="1">
    <source>
        <dbReference type="PROSITE" id="PS50842"/>
    </source>
</evidence>
<keyword evidence="3" id="KW-1185">Reference proteome</keyword>
<dbReference type="SUPFAM" id="SSF50685">
    <property type="entry name" value="Barwin-like endoglucanases"/>
    <property type="match status" value="1"/>
</dbReference>
<dbReference type="InterPro" id="IPR024752">
    <property type="entry name" value="Myb/SANT-like_dom"/>
</dbReference>
<evidence type="ECO:0000313" key="3">
    <source>
        <dbReference type="Proteomes" id="UP000823749"/>
    </source>
</evidence>
<name>A0AAV6LKG6_9ERIC</name>
<protein>
    <recommendedName>
        <fullName evidence="1">Expansin-like EG45 domain-containing protein</fullName>
    </recommendedName>
</protein>
<dbReference type="Pfam" id="PF03330">
    <property type="entry name" value="DPBB_1"/>
    <property type="match status" value="1"/>
</dbReference>
<dbReference type="InterPro" id="IPR009009">
    <property type="entry name" value="RlpA-like_DPBB"/>
</dbReference>
<accession>A0AAV6LKG6</accession>
<proteinExistence type="predicted"/>
<dbReference type="AlphaFoldDB" id="A0AAV6LKG6"/>
<feature type="domain" description="Expansin-like EG45" evidence="1">
    <location>
        <begin position="57"/>
        <end position="151"/>
    </location>
</feature>
<dbReference type="Proteomes" id="UP000823749">
    <property type="component" value="Chromosome 1"/>
</dbReference>
<dbReference type="InterPro" id="IPR036908">
    <property type="entry name" value="RlpA-like_sf"/>
</dbReference>
<dbReference type="InterPro" id="IPR058353">
    <property type="entry name" value="DUF8040"/>
</dbReference>
<organism evidence="2 3">
    <name type="scientific">Rhododendron griersonianum</name>
    <dbReference type="NCBI Taxonomy" id="479676"/>
    <lineage>
        <taxon>Eukaryota</taxon>
        <taxon>Viridiplantae</taxon>
        <taxon>Streptophyta</taxon>
        <taxon>Embryophyta</taxon>
        <taxon>Tracheophyta</taxon>
        <taxon>Spermatophyta</taxon>
        <taxon>Magnoliopsida</taxon>
        <taxon>eudicotyledons</taxon>
        <taxon>Gunneridae</taxon>
        <taxon>Pentapetalae</taxon>
        <taxon>asterids</taxon>
        <taxon>Ericales</taxon>
        <taxon>Ericaceae</taxon>
        <taxon>Ericoideae</taxon>
        <taxon>Rhodoreae</taxon>
        <taxon>Rhododendron</taxon>
    </lineage>
</organism>
<dbReference type="Pfam" id="PF12776">
    <property type="entry name" value="Myb_DNA-bind_3"/>
    <property type="match status" value="1"/>
</dbReference>
<dbReference type="PANTHER" id="PTHR47480">
    <property type="entry name" value="EG45-LIKE DOMAIN CONTAINING PROTEIN"/>
    <property type="match status" value="1"/>
</dbReference>
<dbReference type="SMART" id="SM00837">
    <property type="entry name" value="DPBB_1"/>
    <property type="match status" value="1"/>
</dbReference>
<sequence length="439" mass="49784">MLKFDCLSNFSSNLAIEFMSKMTFILAVAVAGLLCFDIVSVSGDIGTAIAYDPPYLPTRCGGYDQEQFPEGGLFAAASDGVWDNGAACGRRYRLKCISGRRKPCKNGSIVIQVVDVCRTNPCQATLTLSNKAFDAVSRNPNAKINVEYSHILEFNPAKLSISSQFFWLLAFVLFKTRGHPVISILVNTEEDCFDLLRMNLEAFDRLVYILKGTGRLHDTIHCNVADQLVIFLQTVAHNEKNRTLKCYFKRSGATISYYFNEVMYAIISLHDEFIKPPRGETPQEIRDNPRFWPYIKSDIFVIIYFSNFNTCIICSNMEQFEDPSQSTNDQKKKNTMWTQEIDKCLIEALVLQCNEGNKIDKGFKEVAYTAAANILNATFNLRLNKDNVINWMKTIKRDYRVIETMLGQSGFAFNHTTKKVECNDTVWETYVKVTSSSSS</sequence>
<dbReference type="Pfam" id="PF26138">
    <property type="entry name" value="DUF8040"/>
    <property type="match status" value="1"/>
</dbReference>
<dbReference type="EMBL" id="JACTNZ010000001">
    <property type="protein sequence ID" value="KAG5564519.1"/>
    <property type="molecule type" value="Genomic_DNA"/>
</dbReference>
<dbReference type="CDD" id="cd22269">
    <property type="entry name" value="DPBB_EG45-like"/>
    <property type="match status" value="1"/>
</dbReference>
<reference evidence="2" key="1">
    <citation type="submission" date="2020-08" db="EMBL/GenBank/DDBJ databases">
        <title>Plant Genome Project.</title>
        <authorList>
            <person name="Zhang R.-G."/>
        </authorList>
    </citation>
    <scope>NUCLEOTIDE SEQUENCE</scope>
    <source>
        <strain evidence="2">WSP0</strain>
        <tissue evidence="2">Leaf</tissue>
    </source>
</reference>
<dbReference type="PANTHER" id="PTHR47480:SF5">
    <property type="entry name" value="EG45-LIKE DOMAIN CONTAINING PROTEIN"/>
    <property type="match status" value="1"/>
</dbReference>
<dbReference type="Gene3D" id="2.40.40.10">
    <property type="entry name" value="RlpA-like domain"/>
    <property type="match status" value="1"/>
</dbReference>
<comment type="caution">
    <text evidence="2">The sequence shown here is derived from an EMBL/GenBank/DDBJ whole genome shotgun (WGS) entry which is preliminary data.</text>
</comment>
<dbReference type="InterPro" id="IPR007112">
    <property type="entry name" value="Expansin/allergen_DPBB_dom"/>
</dbReference>